<dbReference type="PANTHER" id="PTHR24221:SF636">
    <property type="entry name" value="BILE SALT EXPORT PUMP"/>
    <property type="match status" value="1"/>
</dbReference>
<evidence type="ECO:0000256" key="6">
    <source>
        <dbReference type="ARBA" id="ARBA00023136"/>
    </source>
</evidence>
<gene>
    <name evidence="10" type="ORF">V1264_013765</name>
</gene>
<accession>A0AAN9BU45</accession>
<feature type="transmembrane region" description="Helical" evidence="7">
    <location>
        <begin position="153"/>
        <end position="173"/>
    </location>
</feature>
<dbReference type="Pfam" id="PF00005">
    <property type="entry name" value="ABC_tran"/>
    <property type="match status" value="1"/>
</dbReference>
<dbReference type="SUPFAM" id="SSF52540">
    <property type="entry name" value="P-loop containing nucleoside triphosphate hydrolases"/>
    <property type="match status" value="1"/>
</dbReference>
<dbReference type="Gene3D" id="1.20.1560.10">
    <property type="entry name" value="ABC transporter type 1, transmembrane domain"/>
    <property type="match status" value="2"/>
</dbReference>
<dbReference type="EMBL" id="JBAMIC010000003">
    <property type="protein sequence ID" value="KAK7109780.1"/>
    <property type="molecule type" value="Genomic_DNA"/>
</dbReference>
<keyword evidence="2 7" id="KW-0812">Transmembrane</keyword>
<dbReference type="GO" id="GO:0016324">
    <property type="term" value="C:apical plasma membrane"/>
    <property type="evidence" value="ECO:0007669"/>
    <property type="project" value="TreeGrafter"/>
</dbReference>
<dbReference type="InterPro" id="IPR036640">
    <property type="entry name" value="ABC1_TM_sf"/>
</dbReference>
<dbReference type="InterPro" id="IPR011527">
    <property type="entry name" value="ABC1_TM_dom"/>
</dbReference>
<name>A0AAN9BU45_9CAEN</name>
<dbReference type="InterPro" id="IPR027417">
    <property type="entry name" value="P-loop_NTPase"/>
</dbReference>
<dbReference type="InterPro" id="IPR003439">
    <property type="entry name" value="ABC_transporter-like_ATP-bd"/>
</dbReference>
<protein>
    <submittedName>
        <fullName evidence="10">Uncharacterized protein</fullName>
    </submittedName>
</protein>
<organism evidence="10 11">
    <name type="scientific">Littorina saxatilis</name>
    <dbReference type="NCBI Taxonomy" id="31220"/>
    <lineage>
        <taxon>Eukaryota</taxon>
        <taxon>Metazoa</taxon>
        <taxon>Spiralia</taxon>
        <taxon>Lophotrochozoa</taxon>
        <taxon>Mollusca</taxon>
        <taxon>Gastropoda</taxon>
        <taxon>Caenogastropoda</taxon>
        <taxon>Littorinimorpha</taxon>
        <taxon>Littorinoidea</taxon>
        <taxon>Littorinidae</taxon>
        <taxon>Littorina</taxon>
    </lineage>
</organism>
<comment type="subcellular location">
    <subcellularLocation>
        <location evidence="1">Membrane</location>
        <topology evidence="1">Multi-pass membrane protein</topology>
    </subcellularLocation>
</comment>
<evidence type="ECO:0000313" key="11">
    <source>
        <dbReference type="Proteomes" id="UP001374579"/>
    </source>
</evidence>
<dbReference type="Gene3D" id="3.40.50.300">
    <property type="entry name" value="P-loop containing nucleotide triphosphate hydrolases"/>
    <property type="match status" value="1"/>
</dbReference>
<feature type="transmembrane region" description="Helical" evidence="7">
    <location>
        <begin position="45"/>
        <end position="63"/>
    </location>
</feature>
<dbReference type="GO" id="GO:0005524">
    <property type="term" value="F:ATP binding"/>
    <property type="evidence" value="ECO:0007669"/>
    <property type="project" value="UniProtKB-KW"/>
</dbReference>
<sequence>MMFEAMLRQNMSFFDKEENRPAVLAHSLTHDPDLLHGMLGIRTGAMLETLTTVIFGLTMALVAEWRTALIITTFGPLTLLGSFLQGKVHLKAEKVHSMHMKEASDIFQEALENITTVAILNMKQMYLDRLETILQNDCNSAVKYAHLHGLGHGFLNIIIFVYTAIFFFASYLVRVEDGDFGCIFLAFSYLVFGTAEVDVSQTRNTLIHFHRAQHAAEKIFTLIDSRPLLNNTGGRILKPIHGKIAFRDVSFSYPCNPHSRVLHKFDLFVKPKKMLALVGPLGSGKSTVLKLLQRFYAVDSGTVKVDGTPLFDLDIAWWREQVCALIHDPEITSGRVKDNITYGDLREHISMAEITEAAKIADIHSRIQSLPQGYETILEGNGSAYFNRAERTRLAIARAAFKDPCVLLVDNIAASLEPKDAKEVLETLWKFCEGRTTIVATNQLAEIPHADHILVLSHGKVIESGTHEELMKIKGCYAMILLKQVNLDKLKMAHQRMRRVPKKRVHVINKTITEGRRMLSSRGLTLAYVKGKNKLKMYP</sequence>
<keyword evidence="4" id="KW-0067">ATP-binding</keyword>
<dbReference type="PANTHER" id="PTHR24221">
    <property type="entry name" value="ATP-BINDING CASSETTE SUB-FAMILY B"/>
    <property type="match status" value="1"/>
</dbReference>
<comment type="caution">
    <text evidence="10">The sequence shown here is derived from an EMBL/GenBank/DDBJ whole genome shotgun (WGS) entry which is preliminary data.</text>
</comment>
<evidence type="ECO:0000313" key="10">
    <source>
        <dbReference type="EMBL" id="KAK7109780.1"/>
    </source>
</evidence>
<dbReference type="Pfam" id="PF00664">
    <property type="entry name" value="ABC_membrane"/>
    <property type="match status" value="1"/>
</dbReference>
<evidence type="ECO:0000256" key="7">
    <source>
        <dbReference type="SAM" id="Phobius"/>
    </source>
</evidence>
<dbReference type="GO" id="GO:0016887">
    <property type="term" value="F:ATP hydrolysis activity"/>
    <property type="evidence" value="ECO:0007669"/>
    <property type="project" value="InterPro"/>
</dbReference>
<keyword evidence="6 7" id="KW-0472">Membrane</keyword>
<keyword evidence="5 7" id="KW-1133">Transmembrane helix</keyword>
<evidence type="ECO:0000256" key="2">
    <source>
        <dbReference type="ARBA" id="ARBA00022692"/>
    </source>
</evidence>
<feature type="domain" description="ABC transporter" evidence="8">
    <location>
        <begin position="244"/>
        <end position="483"/>
    </location>
</feature>
<evidence type="ECO:0000256" key="4">
    <source>
        <dbReference type="ARBA" id="ARBA00022840"/>
    </source>
</evidence>
<keyword evidence="11" id="KW-1185">Reference proteome</keyword>
<evidence type="ECO:0000256" key="3">
    <source>
        <dbReference type="ARBA" id="ARBA00022741"/>
    </source>
</evidence>
<feature type="transmembrane region" description="Helical" evidence="7">
    <location>
        <begin position="69"/>
        <end position="90"/>
    </location>
</feature>
<proteinExistence type="predicted"/>
<dbReference type="Proteomes" id="UP001374579">
    <property type="component" value="Unassembled WGS sequence"/>
</dbReference>
<evidence type="ECO:0000256" key="5">
    <source>
        <dbReference type="ARBA" id="ARBA00022989"/>
    </source>
</evidence>
<dbReference type="PROSITE" id="PS50929">
    <property type="entry name" value="ABC_TM1F"/>
    <property type="match status" value="1"/>
</dbReference>
<dbReference type="GO" id="GO:0140359">
    <property type="term" value="F:ABC-type transporter activity"/>
    <property type="evidence" value="ECO:0007669"/>
    <property type="project" value="InterPro"/>
</dbReference>
<evidence type="ECO:0000256" key="1">
    <source>
        <dbReference type="ARBA" id="ARBA00004141"/>
    </source>
</evidence>
<evidence type="ECO:0000259" key="9">
    <source>
        <dbReference type="PROSITE" id="PS50929"/>
    </source>
</evidence>
<dbReference type="PROSITE" id="PS50893">
    <property type="entry name" value="ABC_TRANSPORTER_2"/>
    <property type="match status" value="1"/>
</dbReference>
<dbReference type="SMART" id="SM00382">
    <property type="entry name" value="AAA"/>
    <property type="match status" value="1"/>
</dbReference>
<dbReference type="AlphaFoldDB" id="A0AAN9BU45"/>
<feature type="domain" description="ABC transmembrane type-1" evidence="9">
    <location>
        <begin position="1"/>
        <end position="195"/>
    </location>
</feature>
<evidence type="ECO:0000259" key="8">
    <source>
        <dbReference type="PROSITE" id="PS50893"/>
    </source>
</evidence>
<dbReference type="InterPro" id="IPR039421">
    <property type="entry name" value="Type_1_exporter"/>
</dbReference>
<reference evidence="10 11" key="1">
    <citation type="submission" date="2024-02" db="EMBL/GenBank/DDBJ databases">
        <title>Chromosome-scale genome assembly of the rough periwinkle Littorina saxatilis.</title>
        <authorList>
            <person name="De Jode A."/>
            <person name="Faria R."/>
            <person name="Formenti G."/>
            <person name="Sims Y."/>
            <person name="Smith T.P."/>
            <person name="Tracey A."/>
            <person name="Wood J.M.D."/>
            <person name="Zagrodzka Z.B."/>
            <person name="Johannesson K."/>
            <person name="Butlin R.K."/>
            <person name="Leder E.H."/>
        </authorList>
    </citation>
    <scope>NUCLEOTIDE SEQUENCE [LARGE SCALE GENOMIC DNA]</scope>
    <source>
        <strain evidence="10">Snail1</strain>
        <tissue evidence="10">Muscle</tissue>
    </source>
</reference>
<dbReference type="InterPro" id="IPR003593">
    <property type="entry name" value="AAA+_ATPase"/>
</dbReference>
<dbReference type="SUPFAM" id="SSF90123">
    <property type="entry name" value="ABC transporter transmembrane region"/>
    <property type="match status" value="1"/>
</dbReference>
<keyword evidence="3" id="KW-0547">Nucleotide-binding</keyword>